<dbReference type="Proteomes" id="UP001310594">
    <property type="component" value="Unassembled WGS sequence"/>
</dbReference>
<feature type="compositionally biased region" description="Low complexity" evidence="1">
    <location>
        <begin position="241"/>
        <end position="251"/>
    </location>
</feature>
<organism evidence="2 3">
    <name type="scientific">Elasticomyces elasticus</name>
    <dbReference type="NCBI Taxonomy" id="574655"/>
    <lineage>
        <taxon>Eukaryota</taxon>
        <taxon>Fungi</taxon>
        <taxon>Dikarya</taxon>
        <taxon>Ascomycota</taxon>
        <taxon>Pezizomycotina</taxon>
        <taxon>Dothideomycetes</taxon>
        <taxon>Dothideomycetidae</taxon>
        <taxon>Mycosphaerellales</taxon>
        <taxon>Teratosphaeriaceae</taxon>
        <taxon>Elasticomyces</taxon>
    </lineage>
</organism>
<evidence type="ECO:0000256" key="1">
    <source>
        <dbReference type="SAM" id="MobiDB-lite"/>
    </source>
</evidence>
<sequence>MAFFGLTGRDLEVRESRRSIERDPFSGMWYCTDGRRFVTRREALAYQVNLDDVISWVGWRPMWAVHMGWMTEEIYMVWYQYQQTILSQPLNPQQRRTLLLEMLQTTTTTTTTEQQQIADRMLGMEGNLQADRFGHVQMDTTTTTTTNTTTSTPGPSQVVAVNPEMEKMRFDYANDFVRGSEQKNIPEAQVAKIAENIRSGECDDAVIKHFESVRSGTLQSTQQQTQPLQQAPHQPSAPQTPYEQPAAQMPYQQPPPQTPYQQPVASPAPQQTFTQTPGYQQHFMPQTSMYTALQPATTTTTATTSSSSQQQMYGAQTPGVGYGYASPMPQQQNLQAPQAPLQLTQAPHDPNTIANFNQPGAAQQNPGTPQPAMAYGQQQFQYPPSQQ</sequence>
<proteinExistence type="predicted"/>
<feature type="region of interest" description="Disordered" evidence="1">
    <location>
        <begin position="300"/>
        <end position="387"/>
    </location>
</feature>
<feature type="region of interest" description="Disordered" evidence="1">
    <location>
        <begin position="214"/>
        <end position="276"/>
    </location>
</feature>
<dbReference type="EMBL" id="JAVRQU010000002">
    <property type="protein sequence ID" value="KAK5706778.1"/>
    <property type="molecule type" value="Genomic_DNA"/>
</dbReference>
<feature type="compositionally biased region" description="Low complexity" evidence="1">
    <location>
        <begin position="300"/>
        <end position="311"/>
    </location>
</feature>
<evidence type="ECO:0000313" key="2">
    <source>
        <dbReference type="EMBL" id="KAK5706778.1"/>
    </source>
</evidence>
<protein>
    <submittedName>
        <fullName evidence="2">Uncharacterized protein</fullName>
    </submittedName>
</protein>
<accession>A0AAN7ZQM4</accession>
<name>A0AAN7ZQM4_9PEZI</name>
<comment type="caution">
    <text evidence="2">The sequence shown here is derived from an EMBL/GenBank/DDBJ whole genome shotgun (WGS) entry which is preliminary data.</text>
</comment>
<feature type="compositionally biased region" description="Low complexity" evidence="1">
    <location>
        <begin position="327"/>
        <end position="347"/>
    </location>
</feature>
<feature type="compositionally biased region" description="Low complexity" evidence="1">
    <location>
        <begin position="377"/>
        <end position="387"/>
    </location>
</feature>
<dbReference type="AlphaFoldDB" id="A0AAN7ZQM4"/>
<feature type="compositionally biased region" description="Polar residues" evidence="1">
    <location>
        <begin position="352"/>
        <end position="367"/>
    </location>
</feature>
<reference evidence="2" key="1">
    <citation type="submission" date="2023-08" db="EMBL/GenBank/DDBJ databases">
        <title>Black Yeasts Isolated from many extreme environments.</title>
        <authorList>
            <person name="Coleine C."/>
            <person name="Stajich J.E."/>
            <person name="Selbmann L."/>
        </authorList>
    </citation>
    <scope>NUCLEOTIDE SEQUENCE</scope>
    <source>
        <strain evidence="2">CCFEE 5810</strain>
    </source>
</reference>
<feature type="compositionally biased region" description="Low complexity" evidence="1">
    <location>
        <begin position="217"/>
        <end position="234"/>
    </location>
</feature>
<gene>
    <name evidence="2" type="ORF">LTR97_001770</name>
</gene>
<evidence type="ECO:0000313" key="3">
    <source>
        <dbReference type="Proteomes" id="UP001310594"/>
    </source>
</evidence>